<evidence type="ECO:0000256" key="4">
    <source>
        <dbReference type="ARBA" id="ARBA00022723"/>
    </source>
</evidence>
<evidence type="ECO:0000313" key="14">
    <source>
        <dbReference type="Proteomes" id="UP000717515"/>
    </source>
</evidence>
<evidence type="ECO:0000256" key="3">
    <source>
        <dbReference type="ARBA" id="ARBA00022679"/>
    </source>
</evidence>
<dbReference type="InterPro" id="IPR013536">
    <property type="entry name" value="WLM_dom"/>
</dbReference>
<dbReference type="GO" id="GO:0010124">
    <property type="term" value="P:phenylacetate catabolic process"/>
    <property type="evidence" value="ECO:0007669"/>
    <property type="project" value="TreeGrafter"/>
</dbReference>
<feature type="compositionally biased region" description="Basic and acidic residues" evidence="10">
    <location>
        <begin position="735"/>
        <end position="751"/>
    </location>
</feature>
<accession>A0A9P8CY55</accession>
<dbReference type="InterPro" id="IPR020616">
    <property type="entry name" value="Thiolase_N"/>
</dbReference>
<dbReference type="PROSITE" id="PS50199">
    <property type="entry name" value="ZF_RANBP2_2"/>
    <property type="match status" value="1"/>
</dbReference>
<feature type="region of interest" description="Disordered" evidence="10">
    <location>
        <begin position="637"/>
        <end position="659"/>
    </location>
</feature>
<feature type="domain" description="RanBP2-type" evidence="11">
    <location>
        <begin position="799"/>
        <end position="828"/>
    </location>
</feature>
<dbReference type="Gene3D" id="2.30.30.380">
    <property type="entry name" value="Zn-finger domain of Sec23/24"/>
    <property type="match status" value="1"/>
</dbReference>
<comment type="catalytic activity">
    <reaction evidence="8">
        <text>an acyl-CoA + acetyl-CoA = a 3-oxoacyl-CoA + CoA</text>
        <dbReference type="Rhea" id="RHEA:21564"/>
        <dbReference type="ChEBI" id="CHEBI:57287"/>
        <dbReference type="ChEBI" id="CHEBI:57288"/>
        <dbReference type="ChEBI" id="CHEBI:58342"/>
        <dbReference type="ChEBI" id="CHEBI:90726"/>
        <dbReference type="EC" id="2.3.1.16"/>
    </reaction>
</comment>
<reference evidence="13" key="1">
    <citation type="submission" date="2021-07" db="EMBL/GenBank/DDBJ databases">
        <title>Draft genome of Mortierella alpina, strain LL118, isolated from an aspen leaf litter sample.</title>
        <authorList>
            <person name="Yang S."/>
            <person name="Vinatzer B.A."/>
        </authorList>
    </citation>
    <scope>NUCLEOTIDE SEQUENCE</scope>
    <source>
        <strain evidence="13">LL118</strain>
    </source>
</reference>
<gene>
    <name evidence="13" type="ORF">KVV02_004628</name>
</gene>
<dbReference type="PROSITE" id="PS00737">
    <property type="entry name" value="THIOLASE_2"/>
    <property type="match status" value="1"/>
</dbReference>
<dbReference type="NCBIfam" id="TIGR01930">
    <property type="entry name" value="AcCoA-C-Actrans"/>
    <property type="match status" value="1"/>
</dbReference>
<evidence type="ECO:0000256" key="10">
    <source>
        <dbReference type="SAM" id="MobiDB-lite"/>
    </source>
</evidence>
<evidence type="ECO:0000256" key="5">
    <source>
        <dbReference type="ARBA" id="ARBA00022771"/>
    </source>
</evidence>
<dbReference type="GO" id="GO:0008270">
    <property type="term" value="F:zinc ion binding"/>
    <property type="evidence" value="ECO:0007669"/>
    <property type="project" value="UniProtKB-KW"/>
</dbReference>
<dbReference type="InterPro" id="IPR001876">
    <property type="entry name" value="Znf_RanBP2"/>
</dbReference>
<evidence type="ECO:0000259" key="12">
    <source>
        <dbReference type="PROSITE" id="PS51397"/>
    </source>
</evidence>
<dbReference type="Proteomes" id="UP000717515">
    <property type="component" value="Unassembled WGS sequence"/>
</dbReference>
<dbReference type="GO" id="GO:0003988">
    <property type="term" value="F:acetyl-CoA C-acyltransferase activity"/>
    <property type="evidence" value="ECO:0007669"/>
    <property type="project" value="UniProtKB-EC"/>
</dbReference>
<dbReference type="CDD" id="cd00751">
    <property type="entry name" value="thiolase"/>
    <property type="match status" value="1"/>
</dbReference>
<dbReference type="InterPro" id="IPR050215">
    <property type="entry name" value="Thiolase-like_sf_Thiolase"/>
</dbReference>
<evidence type="ECO:0000259" key="11">
    <source>
        <dbReference type="PROSITE" id="PS50199"/>
    </source>
</evidence>
<dbReference type="InterPro" id="IPR020617">
    <property type="entry name" value="Thiolase_C"/>
</dbReference>
<evidence type="ECO:0000256" key="6">
    <source>
        <dbReference type="ARBA" id="ARBA00022833"/>
    </source>
</evidence>
<feature type="compositionally biased region" description="Low complexity" evidence="10">
    <location>
        <begin position="759"/>
        <end position="772"/>
    </location>
</feature>
<dbReference type="PROSITE" id="PS01358">
    <property type="entry name" value="ZF_RANBP2_1"/>
    <property type="match status" value="1"/>
</dbReference>
<keyword evidence="6" id="KW-0862">Zinc</keyword>
<dbReference type="Gene3D" id="3.40.47.10">
    <property type="match status" value="2"/>
</dbReference>
<feature type="region of interest" description="Disordered" evidence="10">
    <location>
        <begin position="684"/>
        <end position="710"/>
    </location>
</feature>
<evidence type="ECO:0000256" key="7">
    <source>
        <dbReference type="ARBA" id="ARBA00023315"/>
    </source>
</evidence>
<protein>
    <recommendedName>
        <fullName evidence="15">WLM domain-containing protein</fullName>
    </recommendedName>
</protein>
<dbReference type="InterPro" id="IPR016039">
    <property type="entry name" value="Thiolase-like"/>
</dbReference>
<dbReference type="SUPFAM" id="SSF53901">
    <property type="entry name" value="Thiolase-like"/>
    <property type="match status" value="2"/>
</dbReference>
<comment type="caution">
    <text evidence="13">The sequence shown here is derived from an EMBL/GenBank/DDBJ whole genome shotgun (WGS) entry which is preliminary data.</text>
</comment>
<proteinExistence type="inferred from homology"/>
<dbReference type="Pfam" id="PF08325">
    <property type="entry name" value="WLM"/>
    <property type="match status" value="1"/>
</dbReference>
<feature type="compositionally biased region" description="Polar residues" evidence="10">
    <location>
        <begin position="773"/>
        <end position="787"/>
    </location>
</feature>
<dbReference type="EMBL" id="JAIFTL010000117">
    <property type="protein sequence ID" value="KAG9323076.1"/>
    <property type="molecule type" value="Genomic_DNA"/>
</dbReference>
<evidence type="ECO:0000256" key="1">
    <source>
        <dbReference type="ARBA" id="ARBA00004872"/>
    </source>
</evidence>
<keyword evidence="4" id="KW-0479">Metal-binding</keyword>
<dbReference type="AlphaFoldDB" id="A0A9P8CY55"/>
<dbReference type="SMART" id="SM00547">
    <property type="entry name" value="ZnF_RBZ"/>
    <property type="match status" value="1"/>
</dbReference>
<keyword evidence="7" id="KW-0012">Acyltransferase</keyword>
<evidence type="ECO:0000256" key="9">
    <source>
        <dbReference type="PROSITE-ProRule" id="PRU00322"/>
    </source>
</evidence>
<feature type="compositionally biased region" description="Polar residues" evidence="10">
    <location>
        <begin position="686"/>
        <end position="704"/>
    </location>
</feature>
<dbReference type="InterPro" id="IPR002155">
    <property type="entry name" value="Thiolase"/>
</dbReference>
<dbReference type="FunFam" id="3.40.47.10:FF:000010">
    <property type="entry name" value="Acetyl-CoA acetyltransferase (Thiolase)"/>
    <property type="match status" value="1"/>
</dbReference>
<feature type="domain" description="WLM" evidence="12">
    <location>
        <begin position="466"/>
        <end position="677"/>
    </location>
</feature>
<comment type="similarity">
    <text evidence="2">Belongs to the thiolase-like superfamily. Thiolase family.</text>
</comment>
<evidence type="ECO:0000256" key="2">
    <source>
        <dbReference type="ARBA" id="ARBA00010982"/>
    </source>
</evidence>
<dbReference type="Pfam" id="PF00108">
    <property type="entry name" value="Thiolase_N"/>
    <property type="match status" value="1"/>
</dbReference>
<evidence type="ECO:0008006" key="15">
    <source>
        <dbReference type="Google" id="ProtNLM"/>
    </source>
</evidence>
<organism evidence="13 14">
    <name type="scientific">Mortierella alpina</name>
    <name type="common">Oleaginous fungus</name>
    <name type="synonym">Mortierella renispora</name>
    <dbReference type="NCBI Taxonomy" id="64518"/>
    <lineage>
        <taxon>Eukaryota</taxon>
        <taxon>Fungi</taxon>
        <taxon>Fungi incertae sedis</taxon>
        <taxon>Mucoromycota</taxon>
        <taxon>Mortierellomycotina</taxon>
        <taxon>Mortierellomycetes</taxon>
        <taxon>Mortierellales</taxon>
        <taxon>Mortierellaceae</taxon>
        <taxon>Mortierella</taxon>
    </lineage>
</organism>
<dbReference type="PROSITE" id="PS51397">
    <property type="entry name" value="WLM"/>
    <property type="match status" value="1"/>
</dbReference>
<dbReference type="Pfam" id="PF02803">
    <property type="entry name" value="Thiolase_C"/>
    <property type="match status" value="1"/>
</dbReference>
<evidence type="ECO:0000313" key="13">
    <source>
        <dbReference type="EMBL" id="KAG9323076.1"/>
    </source>
</evidence>
<evidence type="ECO:0000256" key="8">
    <source>
        <dbReference type="ARBA" id="ARBA00047605"/>
    </source>
</evidence>
<feature type="region of interest" description="Disordered" evidence="10">
    <location>
        <begin position="735"/>
        <end position="787"/>
    </location>
</feature>
<sequence length="829" mass="89427">MTSISTNKRLEQIKGHIIGSSTHREHLIHHRHPDDVVIVSAVRTPICRAGKGGFKDMYPEDLLAVILKAAAERAKIDPKIVNDIQTGNVLQELGGIKVGRAAMFTAGFPYTTTYGVLNRQCSSGLQACNYIANAIRAGEIDVGIGAGVESMTHDYSSKSMPSRISATIKAGPGAADCFVPMGMTSENVASDFGITREDQDRFSVESHEKALRAQEQGLFNAEIVPVKVQQKVTTKDEHGQDKQIVQEILLSKDEGPRAGSTVDKLAKLKPVFKKDGSTTAGNASQVSDGAAAVVLMRRSKAHELGCTILARWCGARVVGCPPRIMGIGPAVAIPAVLKDVGLHADDVDIYEINEAFASQALYCVRTLGLKSERVNPKGGAIALGHPLGMTGARQMATLISHLHHTNQKIGVISMCYGIGGVSNFPWGALSTVERLLTDMYAFLSLVGCVGYGSRDRKRARSGLVTDTGEQSLDHFATITCLTSKPNHEEALRILRKVATMVRPIMKAHSWKTQILAEFYPKNLLGMNTNRGWKIQLCLRHHDDVSRFLPWEDILGTMLHELAHNIRGPHDAQFYKAMNDLNDEYDKIIASGYTGVGFDATGQRLGGRGLGGAAHGSREAAILAAERRRRLNEMMLPVGGRKLGGNAGSSRDPTSKGFWEKWHSPGELAALAAEQRVKDQLWCGSAETDSGEPSTQGVPTETQVEPENRKIVNGTLESAVSEASRSLSVKAAEAAKRRLASDSNRDTGESSKRVKHHPISTDTNTSTSTSTSNHAQSTAPQPSRTASAVAATPTTILATEWSEWSCPACTLVNKPLALQCDCCLTERPLL</sequence>
<dbReference type="GO" id="GO:0005777">
    <property type="term" value="C:peroxisome"/>
    <property type="evidence" value="ECO:0007669"/>
    <property type="project" value="TreeGrafter"/>
</dbReference>
<comment type="pathway">
    <text evidence="1">Lipid metabolism; fatty acid metabolism.</text>
</comment>
<keyword evidence="5 9" id="KW-0863">Zinc-finger</keyword>
<dbReference type="InterPro" id="IPR020613">
    <property type="entry name" value="Thiolase_CS"/>
</dbReference>
<name>A0A9P8CY55_MORAP</name>
<dbReference type="GO" id="GO:0006635">
    <property type="term" value="P:fatty acid beta-oxidation"/>
    <property type="evidence" value="ECO:0007669"/>
    <property type="project" value="TreeGrafter"/>
</dbReference>
<dbReference type="PANTHER" id="PTHR43853:SF5">
    <property type="entry name" value="ACETYL-COA C-ACETYLTRANSFERASE"/>
    <property type="match status" value="1"/>
</dbReference>
<dbReference type="PANTHER" id="PTHR43853">
    <property type="entry name" value="3-KETOACYL-COA THIOLASE, PEROXISOMAL"/>
    <property type="match status" value="1"/>
</dbReference>
<keyword evidence="3" id="KW-0808">Transferase</keyword>